<protein>
    <submittedName>
        <fullName evidence="1">Uncharacterized protein</fullName>
    </submittedName>
</protein>
<sequence length="56" mass="6262">MILLDSWDNDTSIFLRLIAKASEGVQIIRFSSTIIASIAYHVYFPRLGNFSLNSGV</sequence>
<dbReference type="AlphaFoldDB" id="A0A026WC27"/>
<accession>A0A026WC27</accession>
<keyword evidence="2" id="KW-1185">Reference proteome</keyword>
<reference evidence="1 2" key="1">
    <citation type="journal article" date="2014" name="Curr. Biol.">
        <title>The genome of the clonal raider ant Cerapachys biroi.</title>
        <authorList>
            <person name="Oxley P.R."/>
            <person name="Ji L."/>
            <person name="Fetter-Pruneda I."/>
            <person name="McKenzie S.K."/>
            <person name="Li C."/>
            <person name="Hu H."/>
            <person name="Zhang G."/>
            <person name="Kronauer D.J."/>
        </authorList>
    </citation>
    <scope>NUCLEOTIDE SEQUENCE [LARGE SCALE GENOMIC DNA]</scope>
</reference>
<evidence type="ECO:0000313" key="1">
    <source>
        <dbReference type="EMBL" id="EZA53216.1"/>
    </source>
</evidence>
<organism evidence="1 2">
    <name type="scientific">Ooceraea biroi</name>
    <name type="common">Clonal raider ant</name>
    <name type="synonym">Cerapachys biroi</name>
    <dbReference type="NCBI Taxonomy" id="2015173"/>
    <lineage>
        <taxon>Eukaryota</taxon>
        <taxon>Metazoa</taxon>
        <taxon>Ecdysozoa</taxon>
        <taxon>Arthropoda</taxon>
        <taxon>Hexapoda</taxon>
        <taxon>Insecta</taxon>
        <taxon>Pterygota</taxon>
        <taxon>Neoptera</taxon>
        <taxon>Endopterygota</taxon>
        <taxon>Hymenoptera</taxon>
        <taxon>Apocrita</taxon>
        <taxon>Aculeata</taxon>
        <taxon>Formicoidea</taxon>
        <taxon>Formicidae</taxon>
        <taxon>Dorylinae</taxon>
        <taxon>Ooceraea</taxon>
    </lineage>
</organism>
<dbReference type="Proteomes" id="UP000053097">
    <property type="component" value="Unassembled WGS sequence"/>
</dbReference>
<gene>
    <name evidence="1" type="ORF">X777_06295</name>
</gene>
<dbReference type="EMBL" id="KK107293">
    <property type="protein sequence ID" value="EZA53216.1"/>
    <property type="molecule type" value="Genomic_DNA"/>
</dbReference>
<proteinExistence type="predicted"/>
<name>A0A026WC27_OOCBI</name>
<evidence type="ECO:0000313" key="2">
    <source>
        <dbReference type="Proteomes" id="UP000053097"/>
    </source>
</evidence>